<dbReference type="PRINTS" id="PR01705">
    <property type="entry name" value="TSP1REPEAT"/>
</dbReference>
<keyword evidence="5 8" id="KW-0472">Membrane</keyword>
<accession>A0A1V0CMI0</accession>
<organism evidence="12">
    <name type="scientific">Acropora digitifera</name>
    <name type="common">Staghorn coral</name>
    <dbReference type="NCBI Taxonomy" id="70779"/>
    <lineage>
        <taxon>Eukaryota</taxon>
        <taxon>Metazoa</taxon>
        <taxon>Cnidaria</taxon>
        <taxon>Anthozoa</taxon>
        <taxon>Hexacorallia</taxon>
        <taxon>Scleractinia</taxon>
        <taxon>Astrocoeniina</taxon>
        <taxon>Acroporidae</taxon>
        <taxon>Acropora</taxon>
    </lineage>
</organism>
<proteinExistence type="evidence at transcript level"/>
<feature type="chain" id="PRO_5012256808" evidence="9">
    <location>
        <begin position="24"/>
        <end position="1734"/>
    </location>
</feature>
<dbReference type="PROSITE" id="PS50092">
    <property type="entry name" value="TSP1"/>
    <property type="match status" value="8"/>
</dbReference>
<dbReference type="SMART" id="SM00209">
    <property type="entry name" value="TSP1"/>
    <property type="match status" value="8"/>
</dbReference>
<dbReference type="SMART" id="SM00327">
    <property type="entry name" value="VWA"/>
    <property type="match status" value="3"/>
</dbReference>
<dbReference type="PROSITE" id="PS50234">
    <property type="entry name" value="VWFA"/>
    <property type="match status" value="3"/>
</dbReference>
<dbReference type="Pfam" id="PF00090">
    <property type="entry name" value="TSP_1"/>
    <property type="match status" value="8"/>
</dbReference>
<dbReference type="SUPFAM" id="SSF53300">
    <property type="entry name" value="vWA-like"/>
    <property type="match status" value="3"/>
</dbReference>
<evidence type="ECO:0000259" key="10">
    <source>
        <dbReference type="PROSITE" id="PS50022"/>
    </source>
</evidence>
<evidence type="ECO:0000256" key="6">
    <source>
        <dbReference type="ARBA" id="ARBA00023157"/>
    </source>
</evidence>
<feature type="compositionally biased region" description="Polar residues" evidence="7">
    <location>
        <begin position="1503"/>
        <end position="1514"/>
    </location>
</feature>
<dbReference type="Gene3D" id="2.60.120.260">
    <property type="entry name" value="Galactose-binding domain-like"/>
    <property type="match status" value="2"/>
</dbReference>
<protein>
    <submittedName>
        <fullName evidence="12">TSP-1 and VWA domain-containing protein</fullName>
    </submittedName>
</protein>
<dbReference type="CDD" id="cd00198">
    <property type="entry name" value="vWFA"/>
    <property type="match status" value="1"/>
</dbReference>
<dbReference type="SUPFAM" id="SSF82895">
    <property type="entry name" value="TSP-1 type 1 repeat"/>
    <property type="match status" value="8"/>
</dbReference>
<dbReference type="SMART" id="SM00231">
    <property type="entry name" value="FA58C"/>
    <property type="match status" value="2"/>
</dbReference>
<dbReference type="FunFam" id="2.20.100.10:FF:000001">
    <property type="entry name" value="semaphorin-5A isoform X1"/>
    <property type="match status" value="3"/>
</dbReference>
<dbReference type="PROSITE" id="PS50022">
    <property type="entry name" value="FA58C_3"/>
    <property type="match status" value="2"/>
</dbReference>
<evidence type="ECO:0000256" key="5">
    <source>
        <dbReference type="ARBA" id="ARBA00023136"/>
    </source>
</evidence>
<feature type="compositionally biased region" description="Basic and acidic residues" evidence="7">
    <location>
        <begin position="1485"/>
        <end position="1502"/>
    </location>
</feature>
<dbReference type="Pfam" id="PF00092">
    <property type="entry name" value="VWA"/>
    <property type="match status" value="3"/>
</dbReference>
<evidence type="ECO:0000256" key="1">
    <source>
        <dbReference type="ARBA" id="ARBA00004167"/>
    </source>
</evidence>
<dbReference type="PROSITE" id="PS01285">
    <property type="entry name" value="FA58C_1"/>
    <property type="match status" value="1"/>
</dbReference>
<feature type="signal peptide" evidence="9">
    <location>
        <begin position="1"/>
        <end position="23"/>
    </location>
</feature>
<feature type="domain" description="VWFA" evidence="11">
    <location>
        <begin position="800"/>
        <end position="980"/>
    </location>
</feature>
<evidence type="ECO:0000313" key="12">
    <source>
        <dbReference type="EMBL" id="ARA71561.1"/>
    </source>
</evidence>
<dbReference type="InterPro" id="IPR002035">
    <property type="entry name" value="VWF_A"/>
</dbReference>
<evidence type="ECO:0000259" key="11">
    <source>
        <dbReference type="PROSITE" id="PS50234"/>
    </source>
</evidence>
<evidence type="ECO:0000256" key="9">
    <source>
        <dbReference type="SAM" id="SignalP"/>
    </source>
</evidence>
<dbReference type="FunFam" id="2.20.100.10:FF:000002">
    <property type="entry name" value="Unc-5 netrin receptor C"/>
    <property type="match status" value="3"/>
</dbReference>
<dbReference type="Gene3D" id="2.20.100.10">
    <property type="entry name" value="Thrombospondin type-1 (TSP1) repeat"/>
    <property type="match status" value="8"/>
</dbReference>
<dbReference type="PANTHER" id="PTHR22906">
    <property type="entry name" value="PROPERDIN"/>
    <property type="match status" value="1"/>
</dbReference>
<dbReference type="Gene3D" id="3.40.50.410">
    <property type="entry name" value="von Willebrand factor, type A domain"/>
    <property type="match status" value="3"/>
</dbReference>
<feature type="domain" description="VWFA" evidence="11">
    <location>
        <begin position="988"/>
        <end position="1163"/>
    </location>
</feature>
<feature type="transmembrane region" description="Helical" evidence="8">
    <location>
        <begin position="1382"/>
        <end position="1405"/>
    </location>
</feature>
<keyword evidence="6" id="KW-1015">Disulfide bond</keyword>
<reference evidence="12" key="1">
    <citation type="submission" date="2017-03" db="EMBL/GenBank/DDBJ databases">
        <authorList>
            <person name="Afonso C.L."/>
            <person name="Miller P.J."/>
            <person name="Scott M.A."/>
            <person name="Spackman E."/>
            <person name="Goraichik I."/>
            <person name="Dimitrov K.M."/>
            <person name="Suarez D.L."/>
            <person name="Swayne D.E."/>
        </authorList>
    </citation>
    <scope>NUCLEOTIDE SEQUENCE</scope>
</reference>
<evidence type="ECO:0000256" key="4">
    <source>
        <dbReference type="ARBA" id="ARBA00022989"/>
    </source>
</evidence>
<evidence type="ECO:0000256" key="7">
    <source>
        <dbReference type="SAM" id="MobiDB-lite"/>
    </source>
</evidence>
<feature type="domain" description="VWFA" evidence="11">
    <location>
        <begin position="618"/>
        <end position="791"/>
    </location>
</feature>
<evidence type="ECO:0000256" key="3">
    <source>
        <dbReference type="ARBA" id="ARBA00022737"/>
    </source>
</evidence>
<dbReference type="Pfam" id="PF00754">
    <property type="entry name" value="F5_F8_type_C"/>
    <property type="match status" value="2"/>
</dbReference>
<dbReference type="InterPro" id="IPR036383">
    <property type="entry name" value="TSP1_rpt_sf"/>
</dbReference>
<dbReference type="InterPro" id="IPR000884">
    <property type="entry name" value="TSP1_rpt"/>
</dbReference>
<keyword evidence="4 8" id="KW-1133">Transmembrane helix</keyword>
<sequence>MAFSYFEFLIIPMISFLSVQVNGNYYPYGGTTPGTPIGCTNLITLSNVKFFASSSSDGPDIPVLNSTDYWCSEFNWKNQSLTADLGFVTFFDRLLVQGEPFTSRSVSEYFVLTSIDGINYTYILGTNGESMKFIGPLFNGDQTRDTNLTAPVQARYVRFNPQEPMIAEDDSICMRVGIESCQLVPAAVNGAWSQWSPYGPCDYACLGKAKRIRTCTDPAPVFGGSPCEGINVEEKICNDCVGTVDGVWSSWGLWSRCSTTCNPGQRSRQRACNNPSPKNGGKDCSGSPIESEPCQVQFCPVDGGWSAWSGLSRCTRSCGGGRQFQSRTCSNPFPGHGGRDCVGVRSLSFTCNTQCCPVHGGWSPWGSFSSCTRTCGGGQKSRTRVCNSPAPSCNGITCPGGNQDIQPCNQQTCPTSPSTSFPINGNYSNWGQWTACSVTCGQGTRERTRLCDNPAPAQGGSQCQGPSSELVGCTEIPCPVNGNWSSWGDWSNCSSGCGPGKSYRYRDCDNPAPANNGLNCTGPDQESKDCNSTACPVDGGWSAWSSTPCSATCGQGTLKRTRECNNPKPQYGGASCFGNETEQEVACNKGPCPTSPPTTTIFPPTTGSPADSNIPELDLVFAVSATSNELETYNSMRGTIKEFISTYGSEKVHYSIIVYGKDVQRVISFNHTFPPNVSELHEAISRHARISGPTVLKNALQETQAIFQEIPSRPNAKKVLVVFTDSNSPSDGNLVQAVEPLEKDRILVISVGVGDVNRTELLTISPNPLDVLSVQPRADPRALSKRIMNRILRRDIPLIDIGFALSATSSASQDIFLKMKNIIRTIVERYGVERVRFSLIVYGQNVTTVLGDFNRNVTQADLVNYVNNLQRVPQNKNLDSALLEAESLFRQRARPNSKKVFVVLTDSVSTLSNANSLLINTAELRKSDVLILSVGFGSQTNQVGNQMNSVVFAPRDYIAVPNYTAERDVVIAETIMFKALEVNLPLIDLTFALSSSSVSSQQTFTLMKETVESLVHTYGIDRIHYGVIVFGSVPTRSFDFATNFPDQNELIRKVSQLTRSGGSPDLVAALKKAREVFQLKEVRPYARKVLVVMIDNESSANKNDLNEEVRALRNRSVLVIGVGIGTPTLPKDLGIITDDKRNTLQAGTSKNKDELAREIISIILRPSGLSKWSSWSACSKTCRYLGKAGTQIRTRDCVIPELGCDGMRIDTVECNKIDCEGCGQRGPLNESAYTASSNSESPAFLAALNTSDPTAWCLINNENGGYVQLDLGELTRIYKVATKGEQQGDRWVTSYYLTLSEDGETFFDYKAAQRLSGNTDSTSVAFNDVNTTRPYRYVRFHPVDFKGEPCMQAAVFGCNEEKILPPPETIADQADAAKGILIVLWILAGILTFLLLMACCYYCCWHVCCGRGKKRKGLVYRERSIEDDGYLINDEKRWTLGSAPMTPVPRVREDEIQEVTIEMKEDNEQPLGVIQFGIETDETKEKHVTAEDVKSEKPKYSEEASSGTIKSGSTMMRMKANDGSDRRKRTKSEGDAIDGVDGDLDWSYLSDEQGTAFTNEAFVKSQEQFFEPPGSASFRGNKVDMRRSLSADELATLDYDLFEDRQGPLHTATLGRDGYMRMHKANQGSSPPSDGGREMGTVDVAIGGIRVPNSPKDDPIYDTAGQEIHLAVEQAGRSVYPLEDGGYRGEEWYSRGGRGPGQLREEGFQEIHVEQQPLYAEITFGDEDFAPRRV</sequence>
<dbReference type="InterPro" id="IPR008979">
    <property type="entry name" value="Galactose-bd-like_sf"/>
</dbReference>
<feature type="domain" description="F5/8 type C" evidence="10">
    <location>
        <begin position="32"/>
        <end position="181"/>
    </location>
</feature>
<feature type="region of interest" description="Disordered" evidence="7">
    <location>
        <begin position="1485"/>
        <end position="1536"/>
    </location>
</feature>
<dbReference type="InterPro" id="IPR052065">
    <property type="entry name" value="Compl_asym_regulator"/>
</dbReference>
<comment type="subcellular location">
    <subcellularLocation>
        <location evidence="1">Membrane</location>
        <topology evidence="1">Single-pass membrane protein</topology>
    </subcellularLocation>
</comment>
<dbReference type="CDD" id="cd01450">
    <property type="entry name" value="vWFA_subfamily_ECM"/>
    <property type="match status" value="2"/>
</dbReference>
<keyword evidence="3" id="KW-0677">Repeat</keyword>
<keyword evidence="9" id="KW-0732">Signal</keyword>
<feature type="domain" description="F5/8 type C" evidence="10">
    <location>
        <begin position="1214"/>
        <end position="1358"/>
    </location>
</feature>
<evidence type="ECO:0000256" key="8">
    <source>
        <dbReference type="SAM" id="Phobius"/>
    </source>
</evidence>
<dbReference type="InterPro" id="IPR036465">
    <property type="entry name" value="vWFA_dom_sf"/>
</dbReference>
<dbReference type="GO" id="GO:0016020">
    <property type="term" value="C:membrane"/>
    <property type="evidence" value="ECO:0007669"/>
    <property type="project" value="UniProtKB-SubCell"/>
</dbReference>
<dbReference type="EMBL" id="KY686316">
    <property type="protein sequence ID" value="ARA71561.1"/>
    <property type="molecule type" value="mRNA"/>
</dbReference>
<dbReference type="SUPFAM" id="SSF49785">
    <property type="entry name" value="Galactose-binding domain-like"/>
    <property type="match status" value="2"/>
</dbReference>
<keyword evidence="2 8" id="KW-0812">Transmembrane</keyword>
<evidence type="ECO:0000256" key="2">
    <source>
        <dbReference type="ARBA" id="ARBA00022692"/>
    </source>
</evidence>
<dbReference type="PANTHER" id="PTHR22906:SF53">
    <property type="entry name" value="HEMICENTIN-1"/>
    <property type="match status" value="1"/>
</dbReference>
<name>A0A1V0CMI0_ACRDI</name>
<dbReference type="InterPro" id="IPR000421">
    <property type="entry name" value="FA58C"/>
</dbReference>
<dbReference type="FunFam" id="2.20.100.10:FF:000007">
    <property type="entry name" value="Thrombospondin 1"/>
    <property type="match status" value="1"/>
</dbReference>